<keyword evidence="4" id="KW-0488">Methylation</keyword>
<keyword evidence="8 12" id="KW-0472">Membrane</keyword>
<comment type="caution">
    <text evidence="14">The sequence shown here is derived from an EMBL/GenBank/DDBJ whole genome shotgun (WGS) entry which is preliminary data.</text>
</comment>
<dbReference type="Pfam" id="PF07963">
    <property type="entry name" value="N_methyl"/>
    <property type="match status" value="1"/>
</dbReference>
<name>A0ABU3B866_9GAMM</name>
<dbReference type="Gene3D" id="3.55.40.10">
    <property type="entry name" value="minor pseudopilin epsh domain"/>
    <property type="match status" value="1"/>
</dbReference>
<keyword evidence="7 12" id="KW-1133">Transmembrane helix</keyword>
<dbReference type="InterPro" id="IPR002416">
    <property type="entry name" value="T2SS_protein-GspH"/>
</dbReference>
<feature type="region of interest" description="Disordered" evidence="11">
    <location>
        <begin position="114"/>
        <end position="147"/>
    </location>
</feature>
<evidence type="ECO:0000256" key="4">
    <source>
        <dbReference type="ARBA" id="ARBA00022481"/>
    </source>
</evidence>
<dbReference type="RefSeq" id="WP_311658837.1">
    <property type="nucleotide sequence ID" value="NZ_JAVRHY010000007.1"/>
</dbReference>
<evidence type="ECO:0000259" key="13">
    <source>
        <dbReference type="Pfam" id="PF12019"/>
    </source>
</evidence>
<accession>A0ABU3B866</accession>
<evidence type="ECO:0000313" key="15">
    <source>
        <dbReference type="Proteomes" id="UP001259982"/>
    </source>
</evidence>
<dbReference type="PROSITE" id="PS00409">
    <property type="entry name" value="PROKAR_NTER_METHYL"/>
    <property type="match status" value="1"/>
</dbReference>
<evidence type="ECO:0000256" key="8">
    <source>
        <dbReference type="ARBA" id="ARBA00023136"/>
    </source>
</evidence>
<feature type="compositionally biased region" description="Acidic residues" evidence="11">
    <location>
        <begin position="127"/>
        <end position="136"/>
    </location>
</feature>
<gene>
    <name evidence="14" type="primary">gspH</name>
    <name evidence="14" type="ORF">RM531_09285</name>
</gene>
<dbReference type="InterPro" id="IPR012902">
    <property type="entry name" value="N_methyl_site"/>
</dbReference>
<keyword evidence="6 12" id="KW-0812">Transmembrane</keyword>
<organism evidence="14 15">
    <name type="scientific">Spectribacter acetivorans</name>
    <dbReference type="NCBI Taxonomy" id="3075603"/>
    <lineage>
        <taxon>Bacteria</taxon>
        <taxon>Pseudomonadati</taxon>
        <taxon>Pseudomonadota</taxon>
        <taxon>Gammaproteobacteria</taxon>
        <taxon>Salinisphaerales</taxon>
        <taxon>Salinisphaeraceae</taxon>
        <taxon>Spectribacter</taxon>
    </lineage>
</organism>
<evidence type="ECO:0000256" key="6">
    <source>
        <dbReference type="ARBA" id="ARBA00022692"/>
    </source>
</evidence>
<evidence type="ECO:0000256" key="10">
    <source>
        <dbReference type="ARBA" id="ARBA00030775"/>
    </source>
</evidence>
<evidence type="ECO:0000256" key="9">
    <source>
        <dbReference type="ARBA" id="ARBA00025772"/>
    </source>
</evidence>
<dbReference type="PRINTS" id="PR00885">
    <property type="entry name" value="BCTERIALGSPH"/>
</dbReference>
<proteinExistence type="inferred from homology"/>
<keyword evidence="5" id="KW-0997">Cell inner membrane</keyword>
<sequence length="188" mass="21002">MMRQRGFTLLEILVVMFIISIIVGFAVLSIDGRGGEDRLQREAERMDALLSLAADEAILFGGQMGVDFTPDGYRFLRLQQEGWVPLAGGQTPLRPRELPEGMRLRLLEAESNKDRFDPLAPGGAEDNPADEDDEDTEERRRPDLLLLSSGEVSPFQFELSSENVAARYLFEGKITGEIEMRRETPAGT</sequence>
<keyword evidence="3" id="KW-1003">Cell membrane</keyword>
<keyword evidence="15" id="KW-1185">Reference proteome</keyword>
<feature type="transmembrane region" description="Helical" evidence="12">
    <location>
        <begin position="7"/>
        <end position="30"/>
    </location>
</feature>
<dbReference type="InterPro" id="IPR045584">
    <property type="entry name" value="Pilin-like"/>
</dbReference>
<evidence type="ECO:0000313" key="14">
    <source>
        <dbReference type="EMBL" id="MDT0618670.1"/>
    </source>
</evidence>
<dbReference type="SUPFAM" id="SSF54523">
    <property type="entry name" value="Pili subunits"/>
    <property type="match status" value="1"/>
</dbReference>
<feature type="domain" description="General secretion pathway GspH" evidence="13">
    <location>
        <begin position="42"/>
        <end position="163"/>
    </location>
</feature>
<protein>
    <recommendedName>
        <fullName evidence="2">Type II secretion system protein H</fullName>
    </recommendedName>
    <alternativeName>
        <fullName evidence="10">General secretion pathway protein H</fullName>
    </alternativeName>
</protein>
<evidence type="ECO:0000256" key="11">
    <source>
        <dbReference type="SAM" id="MobiDB-lite"/>
    </source>
</evidence>
<evidence type="ECO:0000256" key="12">
    <source>
        <dbReference type="SAM" id="Phobius"/>
    </source>
</evidence>
<evidence type="ECO:0000256" key="7">
    <source>
        <dbReference type="ARBA" id="ARBA00022989"/>
    </source>
</evidence>
<dbReference type="InterPro" id="IPR049875">
    <property type="entry name" value="TypeII_GspH"/>
</dbReference>
<dbReference type="NCBIfam" id="TIGR01708">
    <property type="entry name" value="typeII_sec_gspH"/>
    <property type="match status" value="1"/>
</dbReference>
<evidence type="ECO:0000256" key="5">
    <source>
        <dbReference type="ARBA" id="ARBA00022519"/>
    </source>
</evidence>
<evidence type="ECO:0000256" key="3">
    <source>
        <dbReference type="ARBA" id="ARBA00022475"/>
    </source>
</evidence>
<comment type="subcellular location">
    <subcellularLocation>
        <location evidence="1">Cell inner membrane</location>
        <topology evidence="1">Single-pass membrane protein</topology>
    </subcellularLocation>
</comment>
<evidence type="ECO:0000256" key="2">
    <source>
        <dbReference type="ARBA" id="ARBA00021549"/>
    </source>
</evidence>
<dbReference type="EMBL" id="JAVRHY010000007">
    <property type="protein sequence ID" value="MDT0618670.1"/>
    <property type="molecule type" value="Genomic_DNA"/>
</dbReference>
<dbReference type="Proteomes" id="UP001259982">
    <property type="component" value="Unassembled WGS sequence"/>
</dbReference>
<comment type="similarity">
    <text evidence="9">Belongs to the GSP H family.</text>
</comment>
<dbReference type="NCBIfam" id="TIGR02532">
    <property type="entry name" value="IV_pilin_GFxxxE"/>
    <property type="match status" value="1"/>
</dbReference>
<dbReference type="Pfam" id="PF12019">
    <property type="entry name" value="GspH"/>
    <property type="match status" value="1"/>
</dbReference>
<dbReference type="InterPro" id="IPR022346">
    <property type="entry name" value="T2SS_GspH"/>
</dbReference>
<reference evidence="14 15" key="1">
    <citation type="submission" date="2023-09" db="EMBL/GenBank/DDBJ databases">
        <authorList>
            <person name="Rey-Velasco X."/>
        </authorList>
    </citation>
    <scope>NUCLEOTIDE SEQUENCE [LARGE SCALE GENOMIC DNA]</scope>
    <source>
        <strain evidence="14 15">P385</strain>
    </source>
</reference>
<evidence type="ECO:0000256" key="1">
    <source>
        <dbReference type="ARBA" id="ARBA00004377"/>
    </source>
</evidence>